<keyword evidence="3" id="KW-1185">Reference proteome</keyword>
<comment type="caution">
    <text evidence="2">The sequence shown here is derived from an EMBL/GenBank/DDBJ whole genome shotgun (WGS) entry which is preliminary data.</text>
</comment>
<dbReference type="Proteomes" id="UP000323994">
    <property type="component" value="Unassembled WGS sequence"/>
</dbReference>
<feature type="domain" description="DUF4833" evidence="1">
    <location>
        <begin position="49"/>
        <end position="186"/>
    </location>
</feature>
<gene>
    <name evidence="2" type="ORF">FEM33_22670</name>
</gene>
<organism evidence="2 3">
    <name type="scientific">Dyadobacter flavalbus</name>
    <dbReference type="NCBI Taxonomy" id="2579942"/>
    <lineage>
        <taxon>Bacteria</taxon>
        <taxon>Pseudomonadati</taxon>
        <taxon>Bacteroidota</taxon>
        <taxon>Cytophagia</taxon>
        <taxon>Cytophagales</taxon>
        <taxon>Spirosomataceae</taxon>
        <taxon>Dyadobacter</taxon>
    </lineage>
</organism>
<evidence type="ECO:0000313" key="3">
    <source>
        <dbReference type="Proteomes" id="UP000323994"/>
    </source>
</evidence>
<protein>
    <submittedName>
        <fullName evidence="2">DUF4833 domain-containing protein</fullName>
    </submittedName>
</protein>
<proteinExistence type="predicted"/>
<sequence>MKYAFSILTAFCLVLFSYSESHSTDRRSTEKSIDSDDFPVPTNVPGLLFYIQRDPNSNTICYQLNVDKQGKISEKNPVNTFWIRYTDGGVRKDLNYLQRKFAYGINSKQTGNSSFELRSVAYSKMPLYLRKDSKDEYHVYASINKKECILNRVFIHIDGGTFWSPNVLYIELKGTDTATGKTIIQRIKPT</sequence>
<reference evidence="2 3" key="1">
    <citation type="submission" date="2019-05" db="EMBL/GenBank/DDBJ databases">
        <authorList>
            <person name="Qu J.-H."/>
        </authorList>
    </citation>
    <scope>NUCLEOTIDE SEQUENCE [LARGE SCALE GENOMIC DNA]</scope>
    <source>
        <strain evidence="2 3">NS28</strain>
    </source>
</reference>
<dbReference type="InterPro" id="IPR032269">
    <property type="entry name" value="DUF4833"/>
</dbReference>
<evidence type="ECO:0000313" key="2">
    <source>
        <dbReference type="EMBL" id="KAA6434088.1"/>
    </source>
</evidence>
<accession>A0A5M8QFT3</accession>
<dbReference type="RefSeq" id="WP_139014255.1">
    <property type="nucleotide sequence ID" value="NZ_VBSN01000069.1"/>
</dbReference>
<dbReference type="AlphaFoldDB" id="A0A5M8QFT3"/>
<name>A0A5M8QFT3_9BACT</name>
<dbReference type="OrthoDB" id="9785831at2"/>
<dbReference type="EMBL" id="VBSN01000069">
    <property type="protein sequence ID" value="KAA6434088.1"/>
    <property type="molecule type" value="Genomic_DNA"/>
</dbReference>
<evidence type="ECO:0000259" key="1">
    <source>
        <dbReference type="Pfam" id="PF16117"/>
    </source>
</evidence>
<dbReference type="Pfam" id="PF16117">
    <property type="entry name" value="DUF4833"/>
    <property type="match status" value="1"/>
</dbReference>